<dbReference type="Pfam" id="PF02080">
    <property type="entry name" value="TrkA_C"/>
    <property type="match status" value="1"/>
</dbReference>
<keyword evidence="4" id="KW-1185">Reference proteome</keyword>
<dbReference type="PROSITE" id="PS51202">
    <property type="entry name" value="RCK_C"/>
    <property type="match status" value="1"/>
</dbReference>
<reference evidence="3 4" key="1">
    <citation type="journal article" date="2015" name="Biol. Direct">
        <title>Babela massiliensis, a representative of a widespread bacterial phylum with unusual adaptations to parasitism in amoebae.</title>
        <authorList>
            <person name="Pagnier I."/>
            <person name="Yutin N."/>
            <person name="Croce O."/>
            <person name="Makarova K.S."/>
            <person name="Wolf Y.I."/>
            <person name="Benamar S."/>
            <person name="Raoult D."/>
            <person name="Koonin E.V."/>
            <person name="La Scola B."/>
        </authorList>
    </citation>
    <scope>NUCLEOTIDE SEQUENCE [LARGE SCALE GENOMIC DNA]</scope>
    <source>
        <strain evidence="4">BABL1</strain>
    </source>
</reference>
<dbReference type="InterPro" id="IPR036721">
    <property type="entry name" value="RCK_C_sf"/>
</dbReference>
<feature type="domain" description="RCK N-terminal" evidence="1">
    <location>
        <begin position="1"/>
        <end position="118"/>
    </location>
</feature>
<evidence type="ECO:0000313" key="3">
    <source>
        <dbReference type="EMBL" id="CDK30275.1"/>
    </source>
</evidence>
<feature type="domain" description="RCK C-terminal" evidence="2">
    <location>
        <begin position="134"/>
        <end position="214"/>
    </location>
</feature>
<dbReference type="Proteomes" id="UP000018769">
    <property type="component" value="Chromosome I"/>
</dbReference>
<dbReference type="OrthoDB" id="10660at2"/>
<gene>
    <name evidence="3" type="primary">ktrA</name>
    <name evidence="3" type="ORF">BABL1_gene_969</name>
</gene>
<evidence type="ECO:0000313" key="4">
    <source>
        <dbReference type="Proteomes" id="UP000018769"/>
    </source>
</evidence>
<dbReference type="PROSITE" id="PS51201">
    <property type="entry name" value="RCK_N"/>
    <property type="match status" value="1"/>
</dbReference>
<dbReference type="GO" id="GO:0006813">
    <property type="term" value="P:potassium ion transport"/>
    <property type="evidence" value="ECO:0007669"/>
    <property type="project" value="InterPro"/>
</dbReference>
<dbReference type="GO" id="GO:0008324">
    <property type="term" value="F:monoatomic cation transmembrane transporter activity"/>
    <property type="evidence" value="ECO:0007669"/>
    <property type="project" value="InterPro"/>
</dbReference>
<protein>
    <submittedName>
        <fullName evidence="3">K+ transport system NAD-binding component</fullName>
    </submittedName>
</protein>
<accession>V6DFC4</accession>
<dbReference type="Pfam" id="PF02254">
    <property type="entry name" value="TrkA_N"/>
    <property type="match status" value="1"/>
</dbReference>
<proteinExistence type="predicted"/>
<name>V6DFC4_9BACT</name>
<dbReference type="RefSeq" id="WP_023791189.1">
    <property type="nucleotide sequence ID" value="NC_023003.1"/>
</dbReference>
<dbReference type="EMBL" id="HG793133">
    <property type="protein sequence ID" value="CDK30275.1"/>
    <property type="molecule type" value="Genomic_DNA"/>
</dbReference>
<dbReference type="eggNOG" id="COG0569">
    <property type="taxonomic scope" value="Bacteria"/>
</dbReference>
<dbReference type="STRING" id="673862.BABL1_gene_969"/>
<sequence>MKFCVIGLGRFGYQVATTLAENGMEVIGVDSNETIIASIRDEITQAVSMRINDEDDLKSIGADEAETVIVAMGENFAQSILITALLKQKLKTPTVITRSISLIHRDILRLIGADQVILPEQEVGHRLAETLSSPSKYYIKVANNFGISQLYVPDYLAEKTVKEIDLENRFNVKCIGIKVNDNEILPLEEDHVVKSGDILIISGNNKDLAQVSRL</sequence>
<dbReference type="SUPFAM" id="SSF51735">
    <property type="entry name" value="NAD(P)-binding Rossmann-fold domains"/>
    <property type="match status" value="1"/>
</dbReference>
<dbReference type="KEGG" id="dpb:BABL1_gene_969"/>
<dbReference type="AlphaFoldDB" id="V6DFC4"/>
<evidence type="ECO:0000259" key="1">
    <source>
        <dbReference type="PROSITE" id="PS51201"/>
    </source>
</evidence>
<dbReference type="InterPro" id="IPR050721">
    <property type="entry name" value="Trk_Ktr_HKT_K-transport"/>
</dbReference>
<dbReference type="Gene3D" id="3.40.50.720">
    <property type="entry name" value="NAD(P)-binding Rossmann-like Domain"/>
    <property type="match status" value="1"/>
</dbReference>
<dbReference type="Gene3D" id="3.30.70.1450">
    <property type="entry name" value="Regulator of K+ conductance, C-terminal domain"/>
    <property type="match status" value="1"/>
</dbReference>
<dbReference type="PANTHER" id="PTHR43833">
    <property type="entry name" value="POTASSIUM CHANNEL PROTEIN 2-RELATED-RELATED"/>
    <property type="match status" value="1"/>
</dbReference>
<organism evidence="3 4">
    <name type="scientific">Candidatus Babela massiliensis</name>
    <dbReference type="NCBI Taxonomy" id="673862"/>
    <lineage>
        <taxon>Bacteria</taxon>
        <taxon>Candidatus Babelota</taxon>
        <taxon>Candidatus Babeliae</taxon>
        <taxon>Candidatus Babeliales</taxon>
        <taxon>Candidatus Babeliaceae</taxon>
        <taxon>Candidatus Babela</taxon>
    </lineage>
</organism>
<dbReference type="InterPro" id="IPR036291">
    <property type="entry name" value="NAD(P)-bd_dom_sf"/>
</dbReference>
<dbReference type="SUPFAM" id="SSF116726">
    <property type="entry name" value="TrkA C-terminal domain-like"/>
    <property type="match status" value="1"/>
</dbReference>
<evidence type="ECO:0000259" key="2">
    <source>
        <dbReference type="PROSITE" id="PS51202"/>
    </source>
</evidence>
<dbReference type="PANTHER" id="PTHR43833:SF7">
    <property type="entry name" value="KTR SYSTEM POTASSIUM UPTAKE PROTEIN C"/>
    <property type="match status" value="1"/>
</dbReference>
<dbReference type="HOGENOM" id="CLU_046525_3_2_7"/>
<dbReference type="InterPro" id="IPR006037">
    <property type="entry name" value="RCK_C"/>
</dbReference>
<dbReference type="InterPro" id="IPR003148">
    <property type="entry name" value="RCK_N"/>
</dbReference>